<evidence type="ECO:0000313" key="3">
    <source>
        <dbReference type="Proteomes" id="UP000000787"/>
    </source>
</evidence>
<proteinExistence type="predicted"/>
<keyword evidence="3" id="KW-1185">Reference proteome</keyword>
<dbReference type="STRING" id="316274.Haur_4818"/>
<evidence type="ECO:0000313" key="2">
    <source>
        <dbReference type="EMBL" id="ABX07448.1"/>
    </source>
</evidence>
<evidence type="ECO:0008006" key="4">
    <source>
        <dbReference type="Google" id="ProtNLM"/>
    </source>
</evidence>
<feature type="transmembrane region" description="Helical" evidence="1">
    <location>
        <begin position="75"/>
        <end position="99"/>
    </location>
</feature>
<dbReference type="InParanoid" id="A9B298"/>
<dbReference type="KEGG" id="hau:Haur_4818"/>
<sequence>MTVPLVSDNCPYCGKSLRQNQAQKNISLQAFGASMFTDAIVMLAALGLGLAQRASDGQAFRMLSSIRQPSTEWPALWASLSYGYGIVGLLALVCGVGCLITKNRHWAIGTLLCGITGLAILATFSAGILFNDSGYSPGFGLWLGLFGSFTLTASSLMSQFLTRK</sequence>
<accession>A9B298</accession>
<feature type="transmembrane region" description="Helical" evidence="1">
    <location>
        <begin position="28"/>
        <end position="55"/>
    </location>
</feature>
<keyword evidence="1" id="KW-0812">Transmembrane</keyword>
<keyword evidence="1" id="KW-0472">Membrane</keyword>
<protein>
    <recommendedName>
        <fullName evidence="4">Transmembrane protein</fullName>
    </recommendedName>
</protein>
<dbReference type="HOGENOM" id="CLU_1616761_0_0_0"/>
<gene>
    <name evidence="2" type="ordered locus">Haur_4818</name>
</gene>
<dbReference type="BioCyc" id="HAUR316274:GHYA-4877-MONOMER"/>
<evidence type="ECO:0000256" key="1">
    <source>
        <dbReference type="SAM" id="Phobius"/>
    </source>
</evidence>
<dbReference type="EMBL" id="CP000875">
    <property type="protein sequence ID" value="ABX07448.1"/>
    <property type="molecule type" value="Genomic_DNA"/>
</dbReference>
<dbReference type="Proteomes" id="UP000000787">
    <property type="component" value="Chromosome"/>
</dbReference>
<keyword evidence="1" id="KW-1133">Transmembrane helix</keyword>
<name>A9B298_HERA2</name>
<feature type="transmembrane region" description="Helical" evidence="1">
    <location>
        <begin position="106"/>
        <end position="129"/>
    </location>
</feature>
<reference evidence="2 3" key="1">
    <citation type="journal article" date="2011" name="Stand. Genomic Sci.">
        <title>Complete genome sequence of the filamentous gliding predatory bacterium Herpetosiphon aurantiacus type strain (114-95(T)).</title>
        <authorList>
            <person name="Kiss H."/>
            <person name="Nett M."/>
            <person name="Domin N."/>
            <person name="Martin K."/>
            <person name="Maresca J.A."/>
            <person name="Copeland A."/>
            <person name="Lapidus A."/>
            <person name="Lucas S."/>
            <person name="Berry K.W."/>
            <person name="Glavina Del Rio T."/>
            <person name="Dalin E."/>
            <person name="Tice H."/>
            <person name="Pitluck S."/>
            <person name="Richardson P."/>
            <person name="Bruce D."/>
            <person name="Goodwin L."/>
            <person name="Han C."/>
            <person name="Detter J.C."/>
            <person name="Schmutz J."/>
            <person name="Brettin T."/>
            <person name="Land M."/>
            <person name="Hauser L."/>
            <person name="Kyrpides N.C."/>
            <person name="Ivanova N."/>
            <person name="Goker M."/>
            <person name="Woyke T."/>
            <person name="Klenk H.P."/>
            <person name="Bryant D.A."/>
        </authorList>
    </citation>
    <scope>NUCLEOTIDE SEQUENCE [LARGE SCALE GENOMIC DNA]</scope>
    <source>
        <strain evidence="3">ATCC 23779 / DSM 785 / 114-95</strain>
    </source>
</reference>
<dbReference type="AlphaFoldDB" id="A9B298"/>
<organism evidence="2 3">
    <name type="scientific">Herpetosiphon aurantiacus (strain ATCC 23779 / DSM 785 / 114-95)</name>
    <dbReference type="NCBI Taxonomy" id="316274"/>
    <lineage>
        <taxon>Bacteria</taxon>
        <taxon>Bacillati</taxon>
        <taxon>Chloroflexota</taxon>
        <taxon>Chloroflexia</taxon>
        <taxon>Herpetosiphonales</taxon>
        <taxon>Herpetosiphonaceae</taxon>
        <taxon>Herpetosiphon</taxon>
    </lineage>
</organism>
<feature type="transmembrane region" description="Helical" evidence="1">
    <location>
        <begin position="141"/>
        <end position="161"/>
    </location>
</feature>